<proteinExistence type="predicted"/>
<organism evidence="1 2">
    <name type="scientific">Pseudomonas citronellolis</name>
    <dbReference type="NCBI Taxonomy" id="53408"/>
    <lineage>
        <taxon>Bacteria</taxon>
        <taxon>Pseudomonadati</taxon>
        <taxon>Pseudomonadota</taxon>
        <taxon>Gammaproteobacteria</taxon>
        <taxon>Pseudomonadales</taxon>
        <taxon>Pseudomonadaceae</taxon>
        <taxon>Pseudomonas</taxon>
    </lineage>
</organism>
<accession>A0A1A9K973</accession>
<dbReference type="EMBL" id="CP015878">
    <property type="protein sequence ID" value="ANI13630.1"/>
    <property type="molecule type" value="Genomic_DNA"/>
</dbReference>
<sequence>MLKHRLQVPASVPHVVFERRGFLIEATIDEAMEALYTSDFFQSHTFLVERLAIQFFFKRDALQFTVSAEAPAVIAANETFSITCFCVYQRLATVTTNVQESTNRTVVLPGDDNLINPHFCRNIVARGRNQAVMSQEKPVPSKNGFQFALEKFFVAMNQVFLGQPRFTHQVFIFVIHIFT</sequence>
<dbReference type="Proteomes" id="UP000077748">
    <property type="component" value="Chromosome"/>
</dbReference>
<protein>
    <submittedName>
        <fullName evidence="1">Uncharacterized protein</fullName>
    </submittedName>
</protein>
<dbReference type="AlphaFoldDB" id="A0A1A9K973"/>
<gene>
    <name evidence="1" type="ORF">A9C11_06365</name>
</gene>
<evidence type="ECO:0000313" key="2">
    <source>
        <dbReference type="Proteomes" id="UP000077748"/>
    </source>
</evidence>
<name>A0A1A9K973_9PSED</name>
<evidence type="ECO:0000313" key="1">
    <source>
        <dbReference type="EMBL" id="ANI13630.1"/>
    </source>
</evidence>
<reference evidence="1 2" key="1">
    <citation type="submission" date="2016-05" db="EMBL/GenBank/DDBJ databases">
        <title>Genome Sequence of Pseudomonas citronellolis Strain SJTE-3, an Estrogens and Persistent Organic Pollutants degradation strain.</title>
        <authorList>
            <person name="Liang R."/>
        </authorList>
    </citation>
    <scope>NUCLEOTIDE SEQUENCE [LARGE SCALE GENOMIC DNA]</scope>
    <source>
        <strain evidence="1 2">SJTE-3</strain>
    </source>
</reference>